<dbReference type="Gene3D" id="3.40.50.150">
    <property type="entry name" value="Vaccinia Virus protein VP39"/>
    <property type="match status" value="1"/>
</dbReference>
<evidence type="ECO:0000259" key="3">
    <source>
        <dbReference type="Pfam" id="PF13649"/>
    </source>
</evidence>
<proteinExistence type="predicted"/>
<dbReference type="EMBL" id="VWXF01000002">
    <property type="protein sequence ID" value="NIF21157.1"/>
    <property type="molecule type" value="Genomic_DNA"/>
</dbReference>
<keyword evidence="2" id="KW-0808">Transferase</keyword>
<dbReference type="CDD" id="cd02440">
    <property type="entry name" value="AdoMet_MTases"/>
    <property type="match status" value="1"/>
</dbReference>
<evidence type="ECO:0000256" key="2">
    <source>
        <dbReference type="ARBA" id="ARBA00022679"/>
    </source>
</evidence>
<evidence type="ECO:0000256" key="1">
    <source>
        <dbReference type="ARBA" id="ARBA00022603"/>
    </source>
</evidence>
<evidence type="ECO:0000313" key="5">
    <source>
        <dbReference type="Proteomes" id="UP001515683"/>
    </source>
</evidence>
<dbReference type="GO" id="GO:0032259">
    <property type="term" value="P:methylation"/>
    <property type="evidence" value="ECO:0007669"/>
    <property type="project" value="UniProtKB-KW"/>
</dbReference>
<reference evidence="4 5" key="1">
    <citation type="journal article" date="2019" name="bioRxiv">
        <title>Bacteria contribute to plant secondary compound degradation in a generalist herbivore system.</title>
        <authorList>
            <person name="Francoeur C.B."/>
            <person name="Khadempour L."/>
            <person name="Moreira-Soto R.D."/>
            <person name="Gotting K."/>
            <person name="Book A.J."/>
            <person name="Pinto-Tomas A.A."/>
            <person name="Keefover-Ring K."/>
            <person name="Currie C.R."/>
        </authorList>
    </citation>
    <scope>NUCLEOTIDE SEQUENCE [LARGE SCALE GENOMIC DNA]</scope>
    <source>
        <strain evidence="4">Acro-835</strain>
    </source>
</reference>
<dbReference type="SUPFAM" id="SSF53335">
    <property type="entry name" value="S-adenosyl-L-methionine-dependent methyltransferases"/>
    <property type="match status" value="1"/>
</dbReference>
<dbReference type="GO" id="GO:0008168">
    <property type="term" value="F:methyltransferase activity"/>
    <property type="evidence" value="ECO:0007669"/>
    <property type="project" value="UniProtKB-KW"/>
</dbReference>
<gene>
    <name evidence="4" type="ORF">F3J40_05985</name>
</gene>
<dbReference type="Pfam" id="PF13649">
    <property type="entry name" value="Methyltransf_25"/>
    <property type="match status" value="1"/>
</dbReference>
<accession>A0ABX0R6Y5</accession>
<keyword evidence="1 4" id="KW-0489">Methyltransferase</keyword>
<name>A0ABX0R6Y5_9GAMM</name>
<dbReference type="PANTHER" id="PTHR43861">
    <property type="entry name" value="TRANS-ACONITATE 2-METHYLTRANSFERASE-RELATED"/>
    <property type="match status" value="1"/>
</dbReference>
<keyword evidence="5" id="KW-1185">Reference proteome</keyword>
<dbReference type="InterPro" id="IPR041698">
    <property type="entry name" value="Methyltransf_25"/>
</dbReference>
<dbReference type="InterPro" id="IPR029063">
    <property type="entry name" value="SAM-dependent_MTases_sf"/>
</dbReference>
<dbReference type="Proteomes" id="UP001515683">
    <property type="component" value="Unassembled WGS sequence"/>
</dbReference>
<sequence>MSVHQRDFAENNSVTAAEIDISKNIWFPEKYDTLRKQLIPSFDLLYQSAVNTLLMSVNRPDPRIIDLGAGTGLLSFLIKEKLPQARITLADRSEAMLAEAQRRFHGVAGIDFVRFDLQQPQLHGEYDVVVSGLAIHHLSHEGKRKLFGEIQAALAPQGVFINVEQVSAPNDVIEKMYDIQHEKHVVDSNTPPEEWQAGRERMKLDICAEVYDQLTWLREAGFSAADCLAKSWRFATYAGWK</sequence>
<protein>
    <submittedName>
        <fullName evidence="4">Class I SAM-dependent methyltransferase</fullName>
    </submittedName>
</protein>
<feature type="domain" description="Methyltransferase" evidence="3">
    <location>
        <begin position="64"/>
        <end position="158"/>
    </location>
</feature>
<dbReference type="RefSeq" id="WP_167012986.1">
    <property type="nucleotide sequence ID" value="NZ_VWXF01000002.1"/>
</dbReference>
<evidence type="ECO:0000313" key="4">
    <source>
        <dbReference type="EMBL" id="NIF21157.1"/>
    </source>
</evidence>
<dbReference type="PANTHER" id="PTHR43861:SF1">
    <property type="entry name" value="TRANS-ACONITATE 2-METHYLTRANSFERASE"/>
    <property type="match status" value="1"/>
</dbReference>
<organism evidence="4 5">
    <name type="scientific">Candidatus Pantoea multigeneris</name>
    <dbReference type="NCBI Taxonomy" id="2608357"/>
    <lineage>
        <taxon>Bacteria</taxon>
        <taxon>Pseudomonadati</taxon>
        <taxon>Pseudomonadota</taxon>
        <taxon>Gammaproteobacteria</taxon>
        <taxon>Enterobacterales</taxon>
        <taxon>Erwiniaceae</taxon>
        <taxon>Pantoea</taxon>
    </lineage>
</organism>
<comment type="caution">
    <text evidence="4">The sequence shown here is derived from an EMBL/GenBank/DDBJ whole genome shotgun (WGS) entry which is preliminary data.</text>
</comment>